<dbReference type="RefSeq" id="WP_074631964.1">
    <property type="nucleotide sequence ID" value="NZ_FNKY01000001.1"/>
</dbReference>
<sequence length="108" mass="11553">MKSSVLTAKSWVLASTFIFSMTSMGIVQAAENVEVPAKECDTSDSIGPGDSGYLREKCPPSNGAEKKQPQKSNKPSSGSKQDNSRYSTDGTERYDQNNGDKGSKGNKP</sequence>
<proteinExistence type="predicted"/>
<evidence type="ECO:0000313" key="4">
    <source>
        <dbReference type="Proteomes" id="UP000183471"/>
    </source>
</evidence>
<reference evidence="3 4" key="1">
    <citation type="submission" date="2016-10" db="EMBL/GenBank/DDBJ databases">
        <authorList>
            <person name="Varghese N."/>
            <person name="Submissions S."/>
        </authorList>
    </citation>
    <scope>NUCLEOTIDE SEQUENCE [LARGE SCALE GENOMIC DNA]</scope>
    <source>
        <strain evidence="3 4">Nl1</strain>
    </source>
</reference>
<comment type="caution">
    <text evidence="3">The sequence shown here is derived from an EMBL/GenBank/DDBJ whole genome shotgun (WGS) entry which is preliminary data.</text>
</comment>
<dbReference type="EMBL" id="FNKY01000001">
    <property type="protein sequence ID" value="SDQ66482.1"/>
    <property type="molecule type" value="Genomic_DNA"/>
</dbReference>
<evidence type="ECO:0000256" key="2">
    <source>
        <dbReference type="SAM" id="SignalP"/>
    </source>
</evidence>
<keyword evidence="4" id="KW-1185">Reference proteome</keyword>
<feature type="compositionally biased region" description="Low complexity" evidence="1">
    <location>
        <begin position="70"/>
        <end position="81"/>
    </location>
</feature>
<feature type="region of interest" description="Disordered" evidence="1">
    <location>
        <begin position="36"/>
        <end position="108"/>
    </location>
</feature>
<feature type="compositionally biased region" description="Basic and acidic residues" evidence="1">
    <location>
        <begin position="53"/>
        <end position="68"/>
    </location>
</feature>
<feature type="signal peptide" evidence="2">
    <location>
        <begin position="1"/>
        <end position="29"/>
    </location>
</feature>
<protein>
    <submittedName>
        <fullName evidence="3">Uncharacterized protein</fullName>
    </submittedName>
</protein>
<name>A0ABY0TDF9_9PROT</name>
<accession>A0ABY0TDF9</accession>
<evidence type="ECO:0000313" key="3">
    <source>
        <dbReference type="EMBL" id="SDQ66482.1"/>
    </source>
</evidence>
<gene>
    <name evidence="3" type="ORF">SAMN05216402_1759</name>
</gene>
<feature type="chain" id="PRO_5047035538" evidence="2">
    <location>
        <begin position="30"/>
        <end position="108"/>
    </location>
</feature>
<keyword evidence="2" id="KW-0732">Signal</keyword>
<dbReference type="Proteomes" id="UP000183471">
    <property type="component" value="Unassembled WGS sequence"/>
</dbReference>
<evidence type="ECO:0000256" key="1">
    <source>
        <dbReference type="SAM" id="MobiDB-lite"/>
    </source>
</evidence>
<organism evidence="3 4">
    <name type="scientific">Nitrosospira multiformis</name>
    <dbReference type="NCBI Taxonomy" id="1231"/>
    <lineage>
        <taxon>Bacteria</taxon>
        <taxon>Pseudomonadati</taxon>
        <taxon>Pseudomonadota</taxon>
        <taxon>Betaproteobacteria</taxon>
        <taxon>Nitrosomonadales</taxon>
        <taxon>Nitrosomonadaceae</taxon>
        <taxon>Nitrosospira</taxon>
    </lineage>
</organism>